<comment type="cofactor">
    <cofactor evidence="1">
        <name>Mg(2+)</name>
        <dbReference type="ChEBI" id="CHEBI:18420"/>
    </cofactor>
</comment>
<dbReference type="Gene3D" id="3.40.50.1760">
    <property type="entry name" value="Glutathione synthase, substrate-binding domain superfamily, eukaryotic"/>
    <property type="match status" value="1"/>
</dbReference>
<dbReference type="GO" id="GO:0046872">
    <property type="term" value="F:metal ion binding"/>
    <property type="evidence" value="ECO:0007669"/>
    <property type="project" value="UniProtKB-KW"/>
</dbReference>
<dbReference type="AlphaFoldDB" id="A0A8H4RTY3"/>
<evidence type="ECO:0000256" key="6">
    <source>
        <dbReference type="ARBA" id="ARBA00022684"/>
    </source>
</evidence>
<dbReference type="PANTHER" id="PTHR11130">
    <property type="entry name" value="GLUTATHIONE SYNTHETASE"/>
    <property type="match status" value="1"/>
</dbReference>
<dbReference type="Gene3D" id="1.10.1080.10">
    <property type="entry name" value="Glutathione Synthetase, Chain A, domain 3"/>
    <property type="match status" value="1"/>
</dbReference>
<keyword evidence="9" id="KW-0067">ATP-binding</keyword>
<dbReference type="GO" id="GO:0005524">
    <property type="term" value="F:ATP binding"/>
    <property type="evidence" value="ECO:0007669"/>
    <property type="project" value="UniProtKB-KW"/>
</dbReference>
<dbReference type="EMBL" id="JAAMPI010000088">
    <property type="protein sequence ID" value="KAF4635990.1"/>
    <property type="molecule type" value="Genomic_DNA"/>
</dbReference>
<dbReference type="GO" id="GO:0005829">
    <property type="term" value="C:cytosol"/>
    <property type="evidence" value="ECO:0007669"/>
    <property type="project" value="TreeGrafter"/>
</dbReference>
<dbReference type="OrthoDB" id="2020073at2759"/>
<evidence type="ECO:0000313" key="14">
    <source>
        <dbReference type="Proteomes" id="UP000566819"/>
    </source>
</evidence>
<keyword evidence="5" id="KW-0436">Ligase</keyword>
<protein>
    <recommendedName>
        <fullName evidence="4">glutathione synthase</fullName>
        <ecNumber evidence="4">6.3.2.3</ecNumber>
    </recommendedName>
</protein>
<comment type="similarity">
    <text evidence="3">Belongs to the eukaryotic GSH synthase family.</text>
</comment>
<evidence type="ECO:0000256" key="10">
    <source>
        <dbReference type="ARBA" id="ARBA00022842"/>
    </source>
</evidence>
<comment type="caution">
    <text evidence="13">The sequence shown here is derived from an EMBL/GenBank/DDBJ whole genome shotgun (WGS) entry which is preliminary data.</text>
</comment>
<feature type="region of interest" description="Disordered" evidence="11">
    <location>
        <begin position="260"/>
        <end position="289"/>
    </location>
</feature>
<evidence type="ECO:0000256" key="4">
    <source>
        <dbReference type="ARBA" id="ARBA00012214"/>
    </source>
</evidence>
<evidence type="ECO:0000259" key="12">
    <source>
        <dbReference type="Pfam" id="PF03199"/>
    </source>
</evidence>
<dbReference type="UniPathway" id="UPA00142">
    <property type="reaction ID" value="UER00210"/>
</dbReference>
<dbReference type="SUPFAM" id="SSF56059">
    <property type="entry name" value="Glutathione synthetase ATP-binding domain-like"/>
    <property type="match status" value="1"/>
</dbReference>
<dbReference type="InterPro" id="IPR005615">
    <property type="entry name" value="Glutathione_synthase"/>
</dbReference>
<dbReference type="GO" id="GO:0004363">
    <property type="term" value="F:glutathione synthase activity"/>
    <property type="evidence" value="ECO:0007669"/>
    <property type="project" value="UniProtKB-EC"/>
</dbReference>
<keyword evidence="8" id="KW-0547">Nucleotide-binding</keyword>
<evidence type="ECO:0000256" key="2">
    <source>
        <dbReference type="ARBA" id="ARBA00004965"/>
    </source>
</evidence>
<keyword evidence="14" id="KW-1185">Reference proteome</keyword>
<reference evidence="13 14" key="1">
    <citation type="submission" date="2020-03" db="EMBL/GenBank/DDBJ databases">
        <title>Draft Genome Sequence of Cudoniella acicularis.</title>
        <authorList>
            <person name="Buettner E."/>
            <person name="Kellner H."/>
        </authorList>
    </citation>
    <scope>NUCLEOTIDE SEQUENCE [LARGE SCALE GENOMIC DNA]</scope>
    <source>
        <strain evidence="13 14">DSM 108380</strain>
    </source>
</reference>
<name>A0A8H4RTY3_9HELO</name>
<dbReference type="InterPro" id="IPR016185">
    <property type="entry name" value="PreATP-grasp_dom_sf"/>
</dbReference>
<evidence type="ECO:0000256" key="1">
    <source>
        <dbReference type="ARBA" id="ARBA00001946"/>
    </source>
</evidence>
<evidence type="ECO:0000256" key="11">
    <source>
        <dbReference type="SAM" id="MobiDB-lite"/>
    </source>
</evidence>
<dbReference type="PANTHER" id="PTHR11130:SF0">
    <property type="entry name" value="GLUTATHIONE SYNTHETASE"/>
    <property type="match status" value="1"/>
</dbReference>
<accession>A0A8H4RTY3</accession>
<dbReference type="Proteomes" id="UP000566819">
    <property type="component" value="Unassembled WGS sequence"/>
</dbReference>
<dbReference type="Pfam" id="PF03917">
    <property type="entry name" value="GSH_synth_ATP"/>
    <property type="match status" value="1"/>
</dbReference>
<evidence type="ECO:0000256" key="3">
    <source>
        <dbReference type="ARBA" id="ARBA00010385"/>
    </source>
</evidence>
<gene>
    <name evidence="13" type="ORF">G7Y89_g2098</name>
</gene>
<dbReference type="Pfam" id="PF03199">
    <property type="entry name" value="GSH_synthase"/>
    <property type="match status" value="1"/>
</dbReference>
<dbReference type="GO" id="GO:0043295">
    <property type="term" value="F:glutathione binding"/>
    <property type="evidence" value="ECO:0007669"/>
    <property type="project" value="TreeGrafter"/>
</dbReference>
<evidence type="ECO:0000256" key="9">
    <source>
        <dbReference type="ARBA" id="ARBA00022840"/>
    </source>
</evidence>
<feature type="compositionally biased region" description="Polar residues" evidence="11">
    <location>
        <begin position="270"/>
        <end position="283"/>
    </location>
</feature>
<evidence type="ECO:0000256" key="7">
    <source>
        <dbReference type="ARBA" id="ARBA00022723"/>
    </source>
</evidence>
<dbReference type="InterPro" id="IPR037013">
    <property type="entry name" value="GSH-S_sub-bd_sf"/>
</dbReference>
<organism evidence="13 14">
    <name type="scientific">Cudoniella acicularis</name>
    <dbReference type="NCBI Taxonomy" id="354080"/>
    <lineage>
        <taxon>Eukaryota</taxon>
        <taxon>Fungi</taxon>
        <taxon>Dikarya</taxon>
        <taxon>Ascomycota</taxon>
        <taxon>Pezizomycotina</taxon>
        <taxon>Leotiomycetes</taxon>
        <taxon>Helotiales</taxon>
        <taxon>Tricladiaceae</taxon>
        <taxon>Cudoniella</taxon>
    </lineage>
</organism>
<proteinExistence type="inferred from homology"/>
<dbReference type="SUPFAM" id="SSF52440">
    <property type="entry name" value="PreATP-grasp domain"/>
    <property type="match status" value="1"/>
</dbReference>
<dbReference type="InterPro" id="IPR014042">
    <property type="entry name" value="Glutathione_synthase_a-hlx"/>
</dbReference>
<sequence length="289" mass="32131">MAPSRAPEKDYPPELTGTESEQLLATIKDWSIAHGLTVRPPVSLVSAEADPHGVLATTAPLTLFPSPFPRVCFEQAKSIQKAYNQLYAAISQDEDFLKGIVQDIMLTRSRILEVDEFIAELWQVHLKVKEEGYVQNLSLGLFRSDYMVHQTSEDEVPVVKQVEFNTIASSFGGLSSQTSKLHKYLSQTEYPLLSNPISTQEIDLPSNSSTSSLATGIHAAFNAYTKQQQETLHTPCVIFLVQSPERNIFDQRHLEYALQSSHPTIPPTRPNDNSSTTSQATPHKPSKQP</sequence>
<dbReference type="InterPro" id="IPR004887">
    <property type="entry name" value="GSH_synth_subst-bd"/>
</dbReference>
<keyword evidence="6" id="KW-0317">Glutathione biosynthesis</keyword>
<evidence type="ECO:0000256" key="8">
    <source>
        <dbReference type="ARBA" id="ARBA00022741"/>
    </source>
</evidence>
<comment type="pathway">
    <text evidence="2">Sulfur metabolism; glutathione biosynthesis; glutathione from L-cysteine and L-glutamate: step 2/2.</text>
</comment>
<evidence type="ECO:0000313" key="13">
    <source>
        <dbReference type="EMBL" id="KAF4635990.1"/>
    </source>
</evidence>
<keyword evidence="10" id="KW-0460">Magnesium</keyword>
<dbReference type="EC" id="6.3.2.3" evidence="4"/>
<evidence type="ECO:0000256" key="5">
    <source>
        <dbReference type="ARBA" id="ARBA00022598"/>
    </source>
</evidence>
<feature type="domain" description="Glutathione synthase substrate-binding" evidence="12">
    <location>
        <begin position="236"/>
        <end position="269"/>
    </location>
</feature>
<keyword evidence="7" id="KW-0479">Metal-binding</keyword>